<dbReference type="InterPro" id="IPR016163">
    <property type="entry name" value="Ald_DH_C"/>
</dbReference>
<proteinExistence type="inferred from homology"/>
<comment type="caution">
    <text evidence="5">The sequence shown here is derived from an EMBL/GenBank/DDBJ whole genome shotgun (WGS) entry which is preliminary data.</text>
</comment>
<evidence type="ECO:0000313" key="5">
    <source>
        <dbReference type="EMBL" id="GEM40155.1"/>
    </source>
</evidence>
<dbReference type="SUPFAM" id="SSF53720">
    <property type="entry name" value="ALDH-like"/>
    <property type="match status" value="1"/>
</dbReference>
<dbReference type="Gene3D" id="3.40.309.10">
    <property type="entry name" value="Aldehyde Dehydrogenase, Chain A, domain 2"/>
    <property type="match status" value="1"/>
</dbReference>
<organism evidence="5 6">
    <name type="scientific">Nocardia ninae NBRC 108245</name>
    <dbReference type="NCBI Taxonomy" id="1210091"/>
    <lineage>
        <taxon>Bacteria</taxon>
        <taxon>Bacillati</taxon>
        <taxon>Actinomycetota</taxon>
        <taxon>Actinomycetes</taxon>
        <taxon>Mycobacteriales</taxon>
        <taxon>Nocardiaceae</taxon>
        <taxon>Nocardia</taxon>
    </lineage>
</organism>
<dbReference type="InterPro" id="IPR015590">
    <property type="entry name" value="Aldehyde_DH_dom"/>
</dbReference>
<protein>
    <submittedName>
        <fullName evidence="5">Putative aldehyde dehydrogenase</fullName>
    </submittedName>
</protein>
<keyword evidence="6" id="KW-1185">Reference proteome</keyword>
<dbReference type="PANTHER" id="PTHR42986">
    <property type="entry name" value="BENZALDEHYDE DEHYDROGENASE YFMT"/>
    <property type="match status" value="1"/>
</dbReference>
<dbReference type="GO" id="GO:0016620">
    <property type="term" value="F:oxidoreductase activity, acting on the aldehyde or oxo group of donors, NAD or NADP as acceptor"/>
    <property type="evidence" value="ECO:0007669"/>
    <property type="project" value="InterPro"/>
</dbReference>
<feature type="domain" description="Aldehyde dehydrogenase" evidence="4">
    <location>
        <begin position="59"/>
        <end position="498"/>
    </location>
</feature>
<dbReference type="Gene3D" id="3.40.605.10">
    <property type="entry name" value="Aldehyde Dehydrogenase, Chain A, domain 1"/>
    <property type="match status" value="1"/>
</dbReference>
<evidence type="ECO:0000313" key="6">
    <source>
        <dbReference type="Proteomes" id="UP000321424"/>
    </source>
</evidence>
<reference evidence="5 6" key="1">
    <citation type="submission" date="2019-07" db="EMBL/GenBank/DDBJ databases">
        <title>Whole genome shotgun sequence of Nocardia ninae NBRC 108245.</title>
        <authorList>
            <person name="Hosoyama A."/>
            <person name="Uohara A."/>
            <person name="Ohji S."/>
            <person name="Ichikawa N."/>
        </authorList>
    </citation>
    <scope>NUCLEOTIDE SEQUENCE [LARGE SCALE GENOMIC DNA]</scope>
    <source>
        <strain evidence="5 6">NBRC 108245</strain>
    </source>
</reference>
<comment type="similarity">
    <text evidence="1">Belongs to the aldehyde dehydrogenase family.</text>
</comment>
<dbReference type="InterPro" id="IPR016161">
    <property type="entry name" value="Ald_DH/histidinol_DH"/>
</dbReference>
<evidence type="ECO:0000256" key="1">
    <source>
        <dbReference type="ARBA" id="ARBA00009986"/>
    </source>
</evidence>
<evidence type="ECO:0000259" key="4">
    <source>
        <dbReference type="Pfam" id="PF00171"/>
    </source>
</evidence>
<dbReference type="PANTHER" id="PTHR42986:SF1">
    <property type="entry name" value="BENZALDEHYDE DEHYDROGENASE YFMT"/>
    <property type="match status" value="1"/>
</dbReference>
<evidence type="ECO:0000256" key="3">
    <source>
        <dbReference type="ARBA" id="ARBA00023027"/>
    </source>
</evidence>
<sequence>MGREFAMQSYPALIGGRDGEHTEWIHAVHAASMLRDEMAVLKLKRQLDRGKISATDDPRILGRVGICDRDQIIAASAAARAAQPAWAAMGMDTRIEFARQVGKIVQSNADRFVEILTAEGHPKKLAEWEVSGAISMTNEASLELYRHQMRQISHVGGREIRLVRKPDGVVCVHPPYNAPTANSIVSLGALIVGNTIVVKAPRSAAFGTAWFWRELIAPVLDGLGAPAGTANMICAAPNEALDIWLDSPDVDDLMFFGDSERGIEIGQRWSAHGKKAVLELGGNDGVLVWRDADVDLAAKALAECFYGSAQVCIVPKYAIVHPDIADAVVMRLVEIAKEIRPGYPEDDDCLLSPVLKAEDFMTALTDALAQGAELVYGGNRMEVTGEVSDLGYFVQPTIITVNGLQAADRLDAVRRETFFPLLPIIIPSPAADDELLTESIAFINSNQYGLRNSLWTADSDVIDQFCERVENGGLLKVNDSHIGFVIGLPSQGGAGLSGGPYGEGNFPILRTSRLQGISIASDVHPRSAVFDTSVS</sequence>
<keyword evidence="2" id="KW-0560">Oxidoreductase</keyword>
<evidence type="ECO:0000256" key="2">
    <source>
        <dbReference type="ARBA" id="ARBA00023002"/>
    </source>
</evidence>
<accession>A0A511MHM0</accession>
<gene>
    <name evidence="5" type="ORF">NN4_46740</name>
</gene>
<dbReference type="EMBL" id="BJXA01000033">
    <property type="protein sequence ID" value="GEM40155.1"/>
    <property type="molecule type" value="Genomic_DNA"/>
</dbReference>
<dbReference type="AlphaFoldDB" id="A0A511MHM0"/>
<name>A0A511MHM0_9NOCA</name>
<dbReference type="Proteomes" id="UP000321424">
    <property type="component" value="Unassembled WGS sequence"/>
</dbReference>
<dbReference type="InterPro" id="IPR016162">
    <property type="entry name" value="Ald_DH_N"/>
</dbReference>
<keyword evidence="3" id="KW-0520">NAD</keyword>
<dbReference type="Pfam" id="PF00171">
    <property type="entry name" value="Aldedh"/>
    <property type="match status" value="1"/>
</dbReference>